<reference evidence="2 3" key="1">
    <citation type="submission" date="2020-03" db="EMBL/GenBank/DDBJ databases">
        <title>Soil Listeria distribution.</title>
        <authorList>
            <person name="Liao J."/>
            <person name="Wiedmann M."/>
        </authorList>
    </citation>
    <scope>NUCLEOTIDE SEQUENCE [LARGE SCALE GENOMIC DNA]</scope>
    <source>
        <strain evidence="2 3">FSL L7-0297</strain>
    </source>
</reference>
<sequence>MQIKEACKKIGVPQTTIYRWRKKMGILEETRDGLTDEHLEMFQKMKKTRAGYHPTKNKKEKVVENAVRCAPNANELKVNDGDIREVRALKEQYNSNLKVIDFANDLIFQSMDRRRIPDKYLTDLIDKYQSLNVKLLRSLGKLAPLGSDDSTELMEKLSDYI</sequence>
<protein>
    <submittedName>
        <fullName evidence="2">MerR family transcriptional regulator</fullName>
    </submittedName>
</protein>
<organism evidence="2 3">
    <name type="scientific">Listeria innocua</name>
    <dbReference type="NCBI Taxonomy" id="1642"/>
    <lineage>
        <taxon>Bacteria</taxon>
        <taxon>Bacillati</taxon>
        <taxon>Bacillota</taxon>
        <taxon>Bacilli</taxon>
        <taxon>Bacillales</taxon>
        <taxon>Listeriaceae</taxon>
        <taxon>Listeria</taxon>
    </lineage>
</organism>
<accession>A0AB73H7D7</accession>
<dbReference type="GO" id="GO:0006355">
    <property type="term" value="P:regulation of DNA-templated transcription"/>
    <property type="evidence" value="ECO:0007669"/>
    <property type="project" value="InterPro"/>
</dbReference>
<dbReference type="EMBL" id="JAARXV010000001">
    <property type="protein sequence ID" value="MBC2140737.1"/>
    <property type="molecule type" value="Genomic_DNA"/>
</dbReference>
<comment type="caution">
    <text evidence="2">The sequence shown here is derived from an EMBL/GenBank/DDBJ whole genome shotgun (WGS) entry which is preliminary data.</text>
</comment>
<dbReference type="Pfam" id="PF13411">
    <property type="entry name" value="MerR_1"/>
    <property type="match status" value="1"/>
</dbReference>
<dbReference type="AlphaFoldDB" id="A0AB73H7D7"/>
<evidence type="ECO:0000259" key="1">
    <source>
        <dbReference type="Pfam" id="PF13411"/>
    </source>
</evidence>
<gene>
    <name evidence="2" type="ORF">HCA89_00325</name>
</gene>
<dbReference type="InterPro" id="IPR000551">
    <property type="entry name" value="MerR-type_HTH_dom"/>
</dbReference>
<name>A0AB73H7D7_LISIO</name>
<proteinExistence type="predicted"/>
<evidence type="ECO:0000313" key="2">
    <source>
        <dbReference type="EMBL" id="MBC2140737.1"/>
    </source>
</evidence>
<feature type="domain" description="HTH merR-type" evidence="1">
    <location>
        <begin position="1"/>
        <end position="48"/>
    </location>
</feature>
<dbReference type="Proteomes" id="UP000552309">
    <property type="component" value="Unassembled WGS sequence"/>
</dbReference>
<evidence type="ECO:0000313" key="3">
    <source>
        <dbReference type="Proteomes" id="UP000552309"/>
    </source>
</evidence>
<dbReference type="GO" id="GO:0003677">
    <property type="term" value="F:DNA binding"/>
    <property type="evidence" value="ECO:0007669"/>
    <property type="project" value="InterPro"/>
</dbReference>